<dbReference type="CDD" id="cd06261">
    <property type="entry name" value="TM_PBP2"/>
    <property type="match status" value="1"/>
</dbReference>
<protein>
    <submittedName>
        <fullName evidence="9">Lactose transport system permease protein LacF</fullName>
    </submittedName>
    <submittedName>
        <fullName evidence="10">Sugar ABC transporter permease</fullName>
    </submittedName>
</protein>
<dbReference type="InterPro" id="IPR000515">
    <property type="entry name" value="MetI-like"/>
</dbReference>
<dbReference type="PROSITE" id="PS50928">
    <property type="entry name" value="ABC_TM1"/>
    <property type="match status" value="1"/>
</dbReference>
<feature type="transmembrane region" description="Helical" evidence="7">
    <location>
        <begin position="92"/>
        <end position="113"/>
    </location>
</feature>
<keyword evidence="5 7" id="KW-1133">Transmembrane helix</keyword>
<feature type="domain" description="ABC transmembrane type-1" evidence="8">
    <location>
        <begin position="88"/>
        <end position="301"/>
    </location>
</feature>
<comment type="subcellular location">
    <subcellularLocation>
        <location evidence="1 7">Cell membrane</location>
        <topology evidence="1 7">Multi-pass membrane protein</topology>
    </subcellularLocation>
</comment>
<keyword evidence="2 7" id="KW-0813">Transport</keyword>
<accession>A0A251XR69</accession>
<dbReference type="AlphaFoldDB" id="A0A251XR69"/>
<evidence type="ECO:0000313" key="9">
    <source>
        <dbReference type="EMBL" id="OUE07638.1"/>
    </source>
</evidence>
<reference evidence="9 11" key="1">
    <citation type="submission" date="2016-08" db="EMBL/GenBank/DDBJ databases">
        <title>Genome sequence of Clavibacter michiganensis spp. strain CASJ009.</title>
        <authorList>
            <person name="Thapa S.P."/>
            <person name="Coaker G."/>
        </authorList>
    </citation>
    <scope>NUCLEOTIDE SEQUENCE [LARGE SCALE GENOMIC DNA]</scope>
    <source>
        <strain evidence="9">CASJ009</strain>
    </source>
</reference>
<dbReference type="EMBL" id="MDHJ01000001">
    <property type="protein sequence ID" value="OUE07638.1"/>
    <property type="molecule type" value="Genomic_DNA"/>
</dbReference>
<keyword evidence="3" id="KW-1003">Cell membrane</keyword>
<evidence type="ECO:0000259" key="8">
    <source>
        <dbReference type="PROSITE" id="PS50928"/>
    </source>
</evidence>
<evidence type="ECO:0000256" key="3">
    <source>
        <dbReference type="ARBA" id="ARBA00022475"/>
    </source>
</evidence>
<reference evidence="10 12" key="2">
    <citation type="submission" date="2018-02" db="EMBL/GenBank/DDBJ databases">
        <title>Bacteriophage NCPPB3778 and a type I-E CRISPR drive the evolution of the US Biological Select Agent, Rathayibacter toxicus.</title>
        <authorList>
            <person name="Davis E.W.II."/>
            <person name="Tabima J.F."/>
            <person name="Weisberg A.J."/>
            <person name="Lopes L.D."/>
            <person name="Wiseman M.S."/>
            <person name="Wiseman M.S."/>
            <person name="Pupko T."/>
            <person name="Belcher M.S."/>
            <person name="Sechler A.J."/>
            <person name="Tancos M.A."/>
            <person name="Schroeder B.K."/>
            <person name="Murray T.D."/>
            <person name="Luster D.G."/>
            <person name="Schneider W.L."/>
            <person name="Rogers E."/>
            <person name="Andreote F.D."/>
            <person name="Grunwald N.J."/>
            <person name="Putnam M.L."/>
            <person name="Chang J.H."/>
        </authorList>
    </citation>
    <scope>NUCLEOTIDE SEQUENCE [LARGE SCALE GENOMIC DNA]</scope>
    <source>
        <strain evidence="10 12">AY1B3</strain>
    </source>
</reference>
<dbReference type="Pfam" id="PF00528">
    <property type="entry name" value="BPD_transp_1"/>
    <property type="match status" value="1"/>
</dbReference>
<dbReference type="Gene3D" id="1.10.3720.10">
    <property type="entry name" value="MetI-like"/>
    <property type="match status" value="1"/>
</dbReference>
<evidence type="ECO:0000256" key="1">
    <source>
        <dbReference type="ARBA" id="ARBA00004651"/>
    </source>
</evidence>
<dbReference type="Proteomes" id="UP000239241">
    <property type="component" value="Unassembled WGS sequence"/>
</dbReference>
<dbReference type="OrthoDB" id="4053402at2"/>
<evidence type="ECO:0000256" key="5">
    <source>
        <dbReference type="ARBA" id="ARBA00022989"/>
    </source>
</evidence>
<keyword evidence="4 7" id="KW-0812">Transmembrane</keyword>
<name>A0A251XR69_9MICO</name>
<evidence type="ECO:0000256" key="6">
    <source>
        <dbReference type="ARBA" id="ARBA00023136"/>
    </source>
</evidence>
<evidence type="ECO:0000313" key="11">
    <source>
        <dbReference type="Proteomes" id="UP000195106"/>
    </source>
</evidence>
<organism evidence="9 11">
    <name type="scientific">Clavibacter michiganensis</name>
    <dbReference type="NCBI Taxonomy" id="28447"/>
    <lineage>
        <taxon>Bacteria</taxon>
        <taxon>Bacillati</taxon>
        <taxon>Actinomycetota</taxon>
        <taxon>Actinomycetes</taxon>
        <taxon>Micrococcales</taxon>
        <taxon>Microbacteriaceae</taxon>
        <taxon>Clavibacter</taxon>
    </lineage>
</organism>
<evidence type="ECO:0000313" key="12">
    <source>
        <dbReference type="Proteomes" id="UP000239241"/>
    </source>
</evidence>
<keyword evidence="6 7" id="KW-0472">Membrane</keyword>
<dbReference type="GO" id="GO:0005886">
    <property type="term" value="C:plasma membrane"/>
    <property type="evidence" value="ECO:0007669"/>
    <property type="project" value="UniProtKB-SubCell"/>
</dbReference>
<gene>
    <name evidence="9" type="primary">lacF_6</name>
    <name evidence="10" type="ORF">C5E16_13845</name>
    <name evidence="9" type="ORF">CMsap09_01720</name>
</gene>
<feature type="transmembrane region" description="Helical" evidence="7">
    <location>
        <begin position="125"/>
        <end position="146"/>
    </location>
</feature>
<comment type="similarity">
    <text evidence="7">Belongs to the binding-protein-dependent transport system permease family.</text>
</comment>
<evidence type="ECO:0000313" key="10">
    <source>
        <dbReference type="EMBL" id="PPF65146.1"/>
    </source>
</evidence>
<dbReference type="InterPro" id="IPR035906">
    <property type="entry name" value="MetI-like_sf"/>
</dbReference>
<comment type="caution">
    <text evidence="9">The sequence shown here is derived from an EMBL/GenBank/DDBJ whole genome shotgun (WGS) entry which is preliminary data.</text>
</comment>
<feature type="transmembrane region" description="Helical" evidence="7">
    <location>
        <begin position="282"/>
        <end position="304"/>
    </location>
</feature>
<evidence type="ECO:0000256" key="4">
    <source>
        <dbReference type="ARBA" id="ARBA00022692"/>
    </source>
</evidence>
<feature type="transmembrane region" description="Helical" evidence="7">
    <location>
        <begin position="174"/>
        <end position="197"/>
    </location>
</feature>
<dbReference type="EMBL" id="PSXY01000031">
    <property type="protein sequence ID" value="PPF65146.1"/>
    <property type="molecule type" value="Genomic_DNA"/>
</dbReference>
<dbReference type="PANTHER" id="PTHR30193:SF37">
    <property type="entry name" value="INNER MEMBRANE ABC TRANSPORTER PERMEASE PROTEIN YCJO"/>
    <property type="match status" value="1"/>
</dbReference>
<dbReference type="InterPro" id="IPR051393">
    <property type="entry name" value="ABC_transporter_permease"/>
</dbReference>
<dbReference type="SUPFAM" id="SSF161098">
    <property type="entry name" value="MetI-like"/>
    <property type="match status" value="1"/>
</dbReference>
<dbReference type="PANTHER" id="PTHR30193">
    <property type="entry name" value="ABC TRANSPORTER PERMEASE PROTEIN"/>
    <property type="match status" value="1"/>
</dbReference>
<sequence>MTTLAAADAGTTTRPPRRRRSAYRMRNTLIGWTFILPNFLGFAALTLVPVITLFYMSLTNWNVFGQAKWIGLANFERLLGDGSFRIALLNTLYYAALHIPLTLVVSLGLALLLNNKLRGVAFFRTAAFFPYITSIVAIAVVWNLLFSPEYGPINQMLGAIGISDPPGWLTSSEWAMPSVVIISTWRDMGYYMILFLAGLQTVPRELHEAARVDGASVWQRFVNVTIPCLRPTTFFVTVMLTINSFKIFDLILVMTQGGPGQATLVLSQFIYQKGFQENQFGYASAVSVVLFLLCISVTLAQFFLNKRSESR</sequence>
<evidence type="ECO:0000256" key="2">
    <source>
        <dbReference type="ARBA" id="ARBA00022448"/>
    </source>
</evidence>
<dbReference type="GO" id="GO:0055085">
    <property type="term" value="P:transmembrane transport"/>
    <property type="evidence" value="ECO:0007669"/>
    <property type="project" value="InterPro"/>
</dbReference>
<evidence type="ECO:0000256" key="7">
    <source>
        <dbReference type="RuleBase" id="RU363032"/>
    </source>
</evidence>
<dbReference type="Proteomes" id="UP000195106">
    <property type="component" value="Unassembled WGS sequence"/>
</dbReference>
<proteinExistence type="inferred from homology"/>
<feature type="transmembrane region" description="Helical" evidence="7">
    <location>
        <begin position="29"/>
        <end position="56"/>
    </location>
</feature>